<sequence length="2132" mass="238584">MKHFYFLFVLFAVHSAMAQQHNISEVGIPVDGLVKEPTIVQNTALIGDNQNLQKQQSITIPTGPILSEDVDFVGASKGEFSVSLSGQATYNFPIEIPIGINGIMPNIGISYSSDARNGLAGYGWNISGLSAISKTGSNKYLDGKASTITYGDDDQFMLDGQRLIIKSGTYGVVGQDVIYETENYSNLKISGVGTTYNHNHDYFKIEYPDGSVAYYGQAYGGLSPSSTKNNNTYALTYITNPQNIIIKFTYINDNGNLLISGISYGYRSSNPLSEINIGNSNNYISFLYKDRARSENGYIHTDATKLTKILDKITVRGFAEMFRTYQLTYKTTSLGYEQLQKITETSGDGTQTKIPVTFTYGADAATNLLTEQSSVDVTGSGISLSQLTARNTKTIPGDFSGSGKLGYLMYHTTYNDNHQYTEGDVLRIFDPSSNSLYSAAFPTPFNEVVATKTLNYQNILLPNQGFTTITKTNTVPYGGYFTFNFDSFIFMPDYWGQMALISTKNFNLRDFGPTRDNFISADFNGDGISDIIRTEHPKNYVDNTYNQYNTTLEIIDLKNNQIYNNQTLPIGFNYQVADTDGDGYDEFIVYRHGAILIHKFNQDLNKLELSKSIYSTTISYTANDKRPVFSGDFNGDGKMDFVVPNGVNSSTWTFFIQTGTYFNTIVKDLGIFYNINKETPFSQGGFPSTVRYVNVDEYNYIFTDINNDGKTDIIKTYDYCKVINNTSNDYANSTQMWVCENLKFGETPVDINFSVNHYPIATPNRRSPIYTVSNYNDKNYKTDLAVITNKSLRSFKYNRNNVLTQQLKSINEFDVTTRIIYDVYDEKKNNPAIDGEDLVLPFASFEQPMSVYPKVDIDVAPGLYLVKKVTYDTQSFKFGESATERKQLFSYADATLSHNGKGFLGFKGRMGTNIYRGGPYISNLQDQVKNITIFDLDNNGLVKEEYVAHSIDWANFFTTPVNYLTKKVHSYNITNLSNKVFKAQNTQSIINEGLTGIQRTINSTYNAYSNPLSVTETVNGDGETSVLNTVFTYNHNLVNGNYYVGRLASKILKMNNIQTSKEVYTYSNHLLTAIKKQAATGSTELTESNQYDIFGNVVQKTISANDIQPRIASSVYDTTGRYIEKATDIEGLETTYVYNKNKGWLLSQTNPYGLTSSFGYNALGMTVSETDYLGNTTNFAYKTNAMSGLGSSFVRKETNYPDGRKEKVSTNGWGNKTYEGYTDIDGNWVGISYSYDSQDRLVKKSEPYTGTANLFTTFEYDNYGRVIKTVLPTSKEISATYNGLSSTVNDGVKTRTETKNANNQTKKVVDNGETINYSYNANGTLQNTNYGGTVISFEYDSWGRKTKMTDPSAGIYTYQYNSIGDLLQETTPNGTTTHTYDATGKILNTTYSDVNINYTYNADKLLANITTTNTAGQYQEIFTYDGYKRTTSKQYTTPLGFSYTYNYTFDNLGRALTEEKKVTGASGTDAVKTKNVYKNGYLWKLQNALTNTDLKVYNSFNQRGQVTNFTFANGLVTNRSYDQFGYLTQNTVSKNSIEQFAFTNTWDVLRGNLSARTNSLFTGGINETFQYDTFDRLTNNITKQGATIIAQEANTYDGKGRILNNNVGDYNYDSAKAYQLQNVENLNDLAYYQNNPLQQVTYNTHKAPLTIKQQGKENIYFKYDGFDNRVAMYYGNEAADEAASSKVRYYSPAGDIEVNFDKTTNKYIVNIYVDGDPYSASILQRKENNATAFYYLHRDYLGSILAVTNSTGAIVEKRHFDAWGNVLLIQDGLNNNLDKLTFLERGYTGHEHLQGVGLINMNARLYDPKLHRFLAPDNFIQDPSNSQSYNRYGYVWNNPLRFTDPSGEIVWLAVIVGAVVGAYLGGSAANDNFNPFQWDWSAGSTWNGMLGGAIIGAVGGATVGFGLKSVVGLGYSSTFVKIAGYTAFATSAISTLTTAASLVSNFDNGMRIFAGKFYIDENRGFWGGMLQSLSRATWEGFQSWAGYNLGHFRNMVGKVDRVDYFGGATFITNENASRRNGVSLGGFININIQGTIPSNVSFEQFMLSIPLYMHEYGHTFQSERSGFGYLFAYGIPSLISAAKDEKRGHVHDDFGTETSANRWARRYFDKHYKGLVDWSQYLNPDGVYYPLN</sequence>
<keyword evidence="4" id="KW-0677">Repeat</keyword>
<keyword evidence="5" id="KW-0843">Virulence</keyword>
<keyword evidence="2" id="KW-0964">Secreted</keyword>
<organism evidence="9 10">
    <name type="scientific">Paenimyroides aestuarii</name>
    <dbReference type="NCBI Taxonomy" id="2968490"/>
    <lineage>
        <taxon>Bacteria</taxon>
        <taxon>Pseudomonadati</taxon>
        <taxon>Bacteroidota</taxon>
        <taxon>Flavobacteriia</taxon>
        <taxon>Flavobacteriales</taxon>
        <taxon>Flavobacteriaceae</taxon>
        <taxon>Paenimyroides</taxon>
    </lineage>
</organism>
<evidence type="ECO:0000256" key="2">
    <source>
        <dbReference type="ARBA" id="ARBA00022525"/>
    </source>
</evidence>
<dbReference type="NCBIfam" id="TIGR03696">
    <property type="entry name" value="Rhs_assc_core"/>
    <property type="match status" value="1"/>
</dbReference>
<evidence type="ECO:0000256" key="5">
    <source>
        <dbReference type="ARBA" id="ARBA00023026"/>
    </source>
</evidence>
<feature type="transmembrane region" description="Helical" evidence="6">
    <location>
        <begin position="1849"/>
        <end position="1869"/>
    </location>
</feature>
<dbReference type="PANTHER" id="PTHR32305:SF15">
    <property type="entry name" value="PROTEIN RHSA-RELATED"/>
    <property type="match status" value="1"/>
</dbReference>
<dbReference type="InterPro" id="IPR028994">
    <property type="entry name" value="Integrin_alpha_N"/>
</dbReference>
<evidence type="ECO:0000256" key="3">
    <source>
        <dbReference type="ARBA" id="ARBA00022729"/>
    </source>
</evidence>
<evidence type="ECO:0000259" key="8">
    <source>
        <dbReference type="Pfam" id="PF25023"/>
    </source>
</evidence>
<dbReference type="Pfam" id="PF25023">
    <property type="entry name" value="TEN_YD-shell"/>
    <property type="match status" value="1"/>
</dbReference>
<dbReference type="Proteomes" id="UP001317001">
    <property type="component" value="Chromosome"/>
</dbReference>
<dbReference type="Pfam" id="PF03534">
    <property type="entry name" value="SpvB"/>
    <property type="match status" value="1"/>
</dbReference>
<evidence type="ECO:0000256" key="1">
    <source>
        <dbReference type="ARBA" id="ARBA00004613"/>
    </source>
</evidence>
<evidence type="ECO:0000256" key="4">
    <source>
        <dbReference type="ARBA" id="ARBA00022737"/>
    </source>
</evidence>
<dbReference type="Gene3D" id="2.180.10.10">
    <property type="entry name" value="RHS repeat-associated core"/>
    <property type="match status" value="2"/>
</dbReference>
<feature type="chain" id="PRO_5047036921" evidence="7">
    <location>
        <begin position="19"/>
        <end position="2132"/>
    </location>
</feature>
<dbReference type="EMBL" id="CP102382">
    <property type="protein sequence ID" value="UUV21841.1"/>
    <property type="molecule type" value="Genomic_DNA"/>
</dbReference>
<feature type="transmembrane region" description="Helical" evidence="6">
    <location>
        <begin position="1922"/>
        <end position="1943"/>
    </location>
</feature>
<evidence type="ECO:0000256" key="6">
    <source>
        <dbReference type="SAM" id="Phobius"/>
    </source>
</evidence>
<dbReference type="InterPro" id="IPR056823">
    <property type="entry name" value="TEN-like_YD-shell"/>
</dbReference>
<dbReference type="InterPro" id="IPR022385">
    <property type="entry name" value="Rhs_assc_core"/>
</dbReference>
<protein>
    <submittedName>
        <fullName evidence="9">FG-GAP-like repeat-containing protein</fullName>
    </submittedName>
</protein>
<keyword evidence="6" id="KW-0812">Transmembrane</keyword>
<dbReference type="InterPro" id="IPR013517">
    <property type="entry name" value="FG-GAP"/>
</dbReference>
<name>A0ABY5NTD1_9FLAO</name>
<accession>A0ABY5NTD1</accession>
<keyword evidence="6" id="KW-0472">Membrane</keyword>
<dbReference type="RefSeq" id="WP_257499761.1">
    <property type="nucleotide sequence ID" value="NZ_CP102382.1"/>
</dbReference>
<dbReference type="InterPro" id="IPR003284">
    <property type="entry name" value="Sal_SpvB"/>
</dbReference>
<proteinExistence type="predicted"/>
<reference evidence="9 10" key="1">
    <citation type="submission" date="2022-08" db="EMBL/GenBank/DDBJ databases">
        <title>Myroides zhujiangensis sp. nov., a novel bacterium isolated from sediment in the Pearl River Estuary.</title>
        <authorList>
            <person name="Cui L."/>
        </authorList>
    </citation>
    <scope>NUCLEOTIDE SEQUENCE [LARGE SCALE GENOMIC DNA]</scope>
    <source>
        <strain evidence="9 10">SCSIO 72103</strain>
    </source>
</reference>
<dbReference type="Pfam" id="PF13517">
    <property type="entry name" value="FG-GAP_3"/>
    <property type="match status" value="1"/>
</dbReference>
<dbReference type="InterPro" id="IPR031325">
    <property type="entry name" value="RHS_repeat"/>
</dbReference>
<keyword evidence="10" id="KW-1185">Reference proteome</keyword>
<keyword evidence="6" id="KW-1133">Transmembrane helix</keyword>
<dbReference type="SUPFAM" id="SSF69318">
    <property type="entry name" value="Integrin alpha N-terminal domain"/>
    <property type="match status" value="1"/>
</dbReference>
<dbReference type="PANTHER" id="PTHR32305">
    <property type="match status" value="1"/>
</dbReference>
<feature type="domain" description="Teneurin-like YD-shell" evidence="8">
    <location>
        <begin position="1356"/>
        <end position="1839"/>
    </location>
</feature>
<feature type="transmembrane region" description="Helical" evidence="6">
    <location>
        <begin position="1890"/>
        <end position="1910"/>
    </location>
</feature>
<evidence type="ECO:0000256" key="7">
    <source>
        <dbReference type="SAM" id="SignalP"/>
    </source>
</evidence>
<evidence type="ECO:0000313" key="10">
    <source>
        <dbReference type="Proteomes" id="UP001317001"/>
    </source>
</evidence>
<dbReference type="Pfam" id="PF05593">
    <property type="entry name" value="RHS_repeat"/>
    <property type="match status" value="1"/>
</dbReference>
<dbReference type="InterPro" id="IPR050708">
    <property type="entry name" value="T6SS_VgrG/RHS"/>
</dbReference>
<gene>
    <name evidence="9" type="ORF">NPX36_01950</name>
</gene>
<evidence type="ECO:0000313" key="9">
    <source>
        <dbReference type="EMBL" id="UUV21841.1"/>
    </source>
</evidence>
<keyword evidence="3 7" id="KW-0732">Signal</keyword>
<comment type="subcellular location">
    <subcellularLocation>
        <location evidence="1">Secreted</location>
    </subcellularLocation>
</comment>
<feature type="signal peptide" evidence="7">
    <location>
        <begin position="1"/>
        <end position="18"/>
    </location>
</feature>